<comment type="caution">
    <text evidence="2">The sequence shown here is derived from an EMBL/GenBank/DDBJ whole genome shotgun (WGS) entry which is preliminary data.</text>
</comment>
<name>A0AAV8ZIE4_9CUCU</name>
<keyword evidence="3" id="KW-1185">Reference proteome</keyword>
<accession>A0AAV8ZIE4</accession>
<evidence type="ECO:0000313" key="2">
    <source>
        <dbReference type="EMBL" id="KAJ8963357.1"/>
    </source>
</evidence>
<dbReference type="AlphaFoldDB" id="A0AAV8ZIE4"/>
<dbReference type="EMBL" id="JAPWTK010000001">
    <property type="protein sequence ID" value="KAJ8963357.1"/>
    <property type="molecule type" value="Genomic_DNA"/>
</dbReference>
<dbReference type="GO" id="GO:0016747">
    <property type="term" value="F:acyltransferase activity, transferring groups other than amino-acyl groups"/>
    <property type="evidence" value="ECO:0007669"/>
    <property type="project" value="InterPro"/>
</dbReference>
<protein>
    <recommendedName>
        <fullName evidence="1">GCN5-related N-acetyltransferase Rv2170-like domain-containing protein</fullName>
    </recommendedName>
</protein>
<reference evidence="2" key="1">
    <citation type="journal article" date="2023" name="Insect Mol. Biol.">
        <title>Genome sequencing provides insights into the evolution of gene families encoding plant cell wall-degrading enzymes in longhorned beetles.</title>
        <authorList>
            <person name="Shin N.R."/>
            <person name="Okamura Y."/>
            <person name="Kirsch R."/>
            <person name="Pauchet Y."/>
        </authorList>
    </citation>
    <scope>NUCLEOTIDE SEQUENCE</scope>
    <source>
        <strain evidence="2">AMC_N1</strain>
    </source>
</reference>
<feature type="domain" description="GCN5-related N-acetyltransferase Rv2170-like" evidence="1">
    <location>
        <begin position="2"/>
        <end position="34"/>
    </location>
</feature>
<sequence length="62" mass="6947">MLAKKIAEEDEDPTATISVSNVNSQTMFKKVGLHQQGPVDTHKQIIIHDTVLLEAFTELEKK</sequence>
<proteinExistence type="predicted"/>
<organism evidence="2 3">
    <name type="scientific">Aromia moschata</name>
    <dbReference type="NCBI Taxonomy" id="1265417"/>
    <lineage>
        <taxon>Eukaryota</taxon>
        <taxon>Metazoa</taxon>
        <taxon>Ecdysozoa</taxon>
        <taxon>Arthropoda</taxon>
        <taxon>Hexapoda</taxon>
        <taxon>Insecta</taxon>
        <taxon>Pterygota</taxon>
        <taxon>Neoptera</taxon>
        <taxon>Endopterygota</taxon>
        <taxon>Coleoptera</taxon>
        <taxon>Polyphaga</taxon>
        <taxon>Cucujiformia</taxon>
        <taxon>Chrysomeloidea</taxon>
        <taxon>Cerambycidae</taxon>
        <taxon>Cerambycinae</taxon>
        <taxon>Callichromatini</taxon>
        <taxon>Aromia</taxon>
    </lineage>
</organism>
<evidence type="ECO:0000313" key="3">
    <source>
        <dbReference type="Proteomes" id="UP001162162"/>
    </source>
</evidence>
<gene>
    <name evidence="2" type="ORF">NQ318_018829</name>
</gene>
<evidence type="ECO:0000259" key="1">
    <source>
        <dbReference type="Pfam" id="PF08445"/>
    </source>
</evidence>
<dbReference type="InterPro" id="IPR013653">
    <property type="entry name" value="GCN5-like_dom"/>
</dbReference>
<dbReference type="Proteomes" id="UP001162162">
    <property type="component" value="Unassembled WGS sequence"/>
</dbReference>
<dbReference type="Pfam" id="PF08445">
    <property type="entry name" value="FR47"/>
    <property type="match status" value="1"/>
</dbReference>